<evidence type="ECO:0000313" key="3">
    <source>
        <dbReference type="Proteomes" id="UP000321157"/>
    </source>
</evidence>
<dbReference type="AlphaFoldDB" id="A0A511V5V7"/>
<evidence type="ECO:0008006" key="4">
    <source>
        <dbReference type="Google" id="ProtNLM"/>
    </source>
</evidence>
<keyword evidence="3" id="KW-1185">Reference proteome</keyword>
<dbReference type="EMBL" id="BJXX01000047">
    <property type="protein sequence ID" value="GEN33511.1"/>
    <property type="molecule type" value="Genomic_DNA"/>
</dbReference>
<accession>A0A511V5V7</accession>
<reference evidence="2 3" key="1">
    <citation type="submission" date="2019-07" db="EMBL/GenBank/DDBJ databases">
        <title>Whole genome shotgun sequence of Aneurinibacillus danicus NBRC 102444.</title>
        <authorList>
            <person name="Hosoyama A."/>
            <person name="Uohara A."/>
            <person name="Ohji S."/>
            <person name="Ichikawa N."/>
        </authorList>
    </citation>
    <scope>NUCLEOTIDE SEQUENCE [LARGE SCALE GENOMIC DNA]</scope>
    <source>
        <strain evidence="2 3">NBRC 102444</strain>
    </source>
</reference>
<sequence>MKTIAIIGGSQKRTLQKLAQKEGYHVIFHDGKTSKKKAKEFLPILRKADCVVVMAGALSHPSMWTVREVAEKLGKPIAYHQGFGATGALKKGTKLVTS</sequence>
<name>A0A511V5V7_9BACL</name>
<dbReference type="InterPro" id="IPR016772">
    <property type="entry name" value="UCP020408"/>
</dbReference>
<dbReference type="RefSeq" id="WP_246147224.1">
    <property type="nucleotide sequence ID" value="NZ_BJXX01000047.1"/>
</dbReference>
<gene>
    <name evidence="2" type="ORF">ADA01nite_09710</name>
</gene>
<dbReference type="Proteomes" id="UP000321157">
    <property type="component" value="Unassembled WGS sequence"/>
</dbReference>
<evidence type="ECO:0000313" key="2">
    <source>
        <dbReference type="EMBL" id="GEN33511.1"/>
    </source>
</evidence>
<comment type="caution">
    <text evidence="2">The sequence shown here is derived from an EMBL/GenBank/DDBJ whole genome shotgun (WGS) entry which is preliminary data.</text>
</comment>
<proteinExistence type="inferred from homology"/>
<comment type="similarity">
    <text evidence="1">Belongs to the UPF0751 family.</text>
</comment>
<dbReference type="Pfam" id="PF10087">
    <property type="entry name" value="DUF2325"/>
    <property type="match status" value="1"/>
</dbReference>
<evidence type="ECO:0000256" key="1">
    <source>
        <dbReference type="ARBA" id="ARBA00007189"/>
    </source>
</evidence>
<organism evidence="2 3">
    <name type="scientific">Aneurinibacillus danicus</name>
    <dbReference type="NCBI Taxonomy" id="267746"/>
    <lineage>
        <taxon>Bacteria</taxon>
        <taxon>Bacillati</taxon>
        <taxon>Bacillota</taxon>
        <taxon>Bacilli</taxon>
        <taxon>Bacillales</taxon>
        <taxon>Paenibacillaceae</taxon>
        <taxon>Aneurinibacillus group</taxon>
        <taxon>Aneurinibacillus</taxon>
    </lineage>
</organism>
<protein>
    <recommendedName>
        <fullName evidence="4">DUF2325 domain-containing protein</fullName>
    </recommendedName>
</protein>